<reference evidence="2 3" key="1">
    <citation type="submission" date="2017-10" db="EMBL/GenBank/DDBJ databases">
        <title>Sequencing the genomes of 1000 actinobacteria strains.</title>
        <authorList>
            <person name="Klenk H.-P."/>
        </authorList>
    </citation>
    <scope>NUCLEOTIDE SEQUENCE [LARGE SCALE GENOMIC DNA]</scope>
    <source>
        <strain evidence="2 3">DSM 20688</strain>
    </source>
</reference>
<keyword evidence="3" id="KW-1185">Reference proteome</keyword>
<dbReference type="Pfam" id="PF11307">
    <property type="entry name" value="DUF3109"/>
    <property type="match status" value="1"/>
</dbReference>
<gene>
    <name evidence="2" type="ORF">ATK06_0391</name>
</gene>
<dbReference type="InterPro" id="IPR021458">
    <property type="entry name" value="Rv0495c"/>
</dbReference>
<evidence type="ECO:0000313" key="3">
    <source>
        <dbReference type="Proteomes" id="UP000221653"/>
    </source>
</evidence>
<dbReference type="RefSeq" id="WP_098388748.1">
    <property type="nucleotide sequence ID" value="NZ_LS483464.1"/>
</dbReference>
<dbReference type="OrthoDB" id="3394274at2"/>
<comment type="caution">
    <text evidence="2">The sequence shown here is derived from an EMBL/GenBank/DDBJ whole genome shotgun (WGS) entry which is preliminary data.</text>
</comment>
<dbReference type="STRING" id="1724.GCA_001044175_00842"/>
<dbReference type="EMBL" id="PDJF01000001">
    <property type="protein sequence ID" value="PFG27335.1"/>
    <property type="molecule type" value="Genomic_DNA"/>
</dbReference>
<evidence type="ECO:0000256" key="1">
    <source>
        <dbReference type="ARBA" id="ARBA00093770"/>
    </source>
</evidence>
<dbReference type="Proteomes" id="UP000221653">
    <property type="component" value="Unassembled WGS sequence"/>
</dbReference>
<dbReference type="AlphaFoldDB" id="A0A2A9DME8"/>
<comment type="similarity">
    <text evidence="1">Belongs to the Rv0495c family.</text>
</comment>
<evidence type="ECO:0008006" key="4">
    <source>
        <dbReference type="Google" id="ProtNLM"/>
    </source>
</evidence>
<organism evidence="2 3">
    <name type="scientific">Corynebacterium renale</name>
    <dbReference type="NCBI Taxonomy" id="1724"/>
    <lineage>
        <taxon>Bacteria</taxon>
        <taxon>Bacillati</taxon>
        <taxon>Actinomycetota</taxon>
        <taxon>Actinomycetes</taxon>
        <taxon>Mycobacteriales</taxon>
        <taxon>Corynebacteriaceae</taxon>
        <taxon>Corynebacterium</taxon>
    </lineage>
</organism>
<proteinExistence type="inferred from homology"/>
<protein>
    <recommendedName>
        <fullName evidence="4">DUF3109 family protein</fullName>
    </recommendedName>
</protein>
<name>A0A2A9DME8_9CORY</name>
<accession>A0A2A9DME8</accession>
<sequence>MSNASNNSVFLGYPEVTPAKKQVDAGVEVAPDFPREWIEFPDPEDPQRVYSIDITWLESYWNCAFGTPECQGINFAQPDVGCCGHGAFLSDDCDRENLYQSVQKMPAKYWQLRPEGPLDDDMTWLEWDELENEDGNMEPALKTKVVDGGCIFANRAGWATGHGCALHQWAMDEGIKITVAKPEVCWQVPLSREDEWEVRGDGEDILRTTIGQYDRRQWGDGGLWFDWWCTDAPACHTATNPLWQTMETELRTLMGDAAYDVLANMLRRRAERGGGATVHPASVESGRAS</sequence>
<evidence type="ECO:0000313" key="2">
    <source>
        <dbReference type="EMBL" id="PFG27335.1"/>
    </source>
</evidence>